<dbReference type="AlphaFoldDB" id="A0AAN8SDK2"/>
<dbReference type="PANTHER" id="PTHR21113:SF14">
    <property type="entry name" value="LP24064P"/>
    <property type="match status" value="1"/>
</dbReference>
<evidence type="ECO:0000313" key="3">
    <source>
        <dbReference type="Proteomes" id="UP001372834"/>
    </source>
</evidence>
<feature type="non-terminal residue" evidence="2">
    <location>
        <position position="1"/>
    </location>
</feature>
<evidence type="ECO:0000313" key="2">
    <source>
        <dbReference type="EMBL" id="KAK6643402.1"/>
    </source>
</evidence>
<evidence type="ECO:0000259" key="1">
    <source>
        <dbReference type="Pfam" id="PF03067"/>
    </source>
</evidence>
<dbReference type="Proteomes" id="UP001372834">
    <property type="component" value="Unassembled WGS sequence"/>
</dbReference>
<dbReference type="EMBL" id="JAWJWE010000002">
    <property type="protein sequence ID" value="KAK6643402.1"/>
    <property type="molecule type" value="Genomic_DNA"/>
</dbReference>
<protein>
    <recommendedName>
        <fullName evidence="1">Chitin-binding type-4 domain-containing protein</fullName>
    </recommendedName>
</protein>
<dbReference type="Pfam" id="PF03067">
    <property type="entry name" value="LPMO_10"/>
    <property type="match status" value="1"/>
</dbReference>
<organism evidence="2 3">
    <name type="scientific">Polyplax serrata</name>
    <name type="common">Common mouse louse</name>
    <dbReference type="NCBI Taxonomy" id="468196"/>
    <lineage>
        <taxon>Eukaryota</taxon>
        <taxon>Metazoa</taxon>
        <taxon>Ecdysozoa</taxon>
        <taxon>Arthropoda</taxon>
        <taxon>Hexapoda</taxon>
        <taxon>Insecta</taxon>
        <taxon>Pterygota</taxon>
        <taxon>Neoptera</taxon>
        <taxon>Paraneoptera</taxon>
        <taxon>Psocodea</taxon>
        <taxon>Troctomorpha</taxon>
        <taxon>Phthiraptera</taxon>
        <taxon>Anoplura</taxon>
        <taxon>Polyplacidae</taxon>
        <taxon>Polyplax</taxon>
    </lineage>
</organism>
<accession>A0AAN8SDK2</accession>
<proteinExistence type="predicted"/>
<comment type="caution">
    <text evidence="2">The sequence shown here is derived from an EMBL/GenBank/DDBJ whole genome shotgun (WGS) entry which is preliminary data.</text>
</comment>
<feature type="domain" description="Chitin-binding type-4" evidence="1">
    <location>
        <begin position="160"/>
        <end position="341"/>
    </location>
</feature>
<gene>
    <name evidence="2" type="ORF">RUM43_004907</name>
</gene>
<dbReference type="InterPro" id="IPR004302">
    <property type="entry name" value="Cellulose/chitin-bd_N"/>
</dbReference>
<name>A0AAN8SDK2_POLSC</name>
<reference evidence="2 3" key="1">
    <citation type="submission" date="2023-10" db="EMBL/GenBank/DDBJ databases">
        <title>Genomes of two closely related lineages of the louse Polyplax serrata with different host specificities.</title>
        <authorList>
            <person name="Martinu J."/>
            <person name="Tarabai H."/>
            <person name="Stefka J."/>
            <person name="Hypsa V."/>
        </authorList>
    </citation>
    <scope>NUCLEOTIDE SEQUENCE [LARGE SCALE GENOMIC DNA]</scope>
    <source>
        <strain evidence="2">HR10_N</strain>
    </source>
</reference>
<sequence>VDFQECKPHICVTQKNEIKKSIEGKRKWESNWKQSAGREDNKNKKGRITTVSYGSRVGEGIRSSDKVSSLTVKTRRSEEEKALIVNEKAHSKNWKNQKSDASNLLWFAVWAQIDKIREYKKQVPSTRIDHTKDQISIGMKESVSFIFLLLSGTAGVTNGHGMLWDPPGRSSLWRFGYKTPPNYDDNQLYCGGIGAQMEGKFMCGICGDSYGDPIPRDNELGGLYGVGIITRLYPANSVIPVVVDLETQHRGYFEFHLCDLTGRSETEDCFRKLLYENGSDKFFVRRSQFYYLTIRLPKGIRCKHCVLRWHYKTGNNWGTCKNGTQALGCGPQEIFRNCADISIQ</sequence>
<dbReference type="PANTHER" id="PTHR21113">
    <property type="entry name" value="AGAP001705-PA"/>
    <property type="match status" value="1"/>
</dbReference>